<dbReference type="AlphaFoldDB" id="A0ABC8RXH4"/>
<evidence type="ECO:0000256" key="1">
    <source>
        <dbReference type="SAM" id="MobiDB-lite"/>
    </source>
</evidence>
<gene>
    <name evidence="3" type="ORF">ILEXP_LOCUS15294</name>
</gene>
<accession>A0ABC8RXH4</accession>
<dbReference type="EMBL" id="CAUOFW020001679">
    <property type="protein sequence ID" value="CAK9147403.1"/>
    <property type="molecule type" value="Genomic_DNA"/>
</dbReference>
<feature type="non-terminal residue" evidence="3">
    <location>
        <position position="1"/>
    </location>
</feature>
<name>A0ABC8RXH4_9AQUA</name>
<evidence type="ECO:0000313" key="3">
    <source>
        <dbReference type="EMBL" id="CAK9147403.1"/>
    </source>
</evidence>
<keyword evidence="2" id="KW-1133">Transmembrane helix</keyword>
<feature type="region of interest" description="Disordered" evidence="1">
    <location>
        <begin position="1"/>
        <end position="32"/>
    </location>
</feature>
<feature type="compositionally biased region" description="Polar residues" evidence="1">
    <location>
        <begin position="1"/>
        <end position="12"/>
    </location>
</feature>
<proteinExistence type="predicted"/>
<keyword evidence="2" id="KW-0472">Membrane</keyword>
<feature type="compositionally biased region" description="Low complexity" evidence="1">
    <location>
        <begin position="13"/>
        <end position="31"/>
    </location>
</feature>
<organism evidence="3 4">
    <name type="scientific">Ilex paraguariensis</name>
    <name type="common">yerba mate</name>
    <dbReference type="NCBI Taxonomy" id="185542"/>
    <lineage>
        <taxon>Eukaryota</taxon>
        <taxon>Viridiplantae</taxon>
        <taxon>Streptophyta</taxon>
        <taxon>Embryophyta</taxon>
        <taxon>Tracheophyta</taxon>
        <taxon>Spermatophyta</taxon>
        <taxon>Magnoliopsida</taxon>
        <taxon>eudicotyledons</taxon>
        <taxon>Gunneridae</taxon>
        <taxon>Pentapetalae</taxon>
        <taxon>asterids</taxon>
        <taxon>campanulids</taxon>
        <taxon>Aquifoliales</taxon>
        <taxon>Aquifoliaceae</taxon>
        <taxon>Ilex</taxon>
    </lineage>
</organism>
<protein>
    <submittedName>
        <fullName evidence="3">Uncharacterized protein</fullName>
    </submittedName>
</protein>
<evidence type="ECO:0000313" key="4">
    <source>
        <dbReference type="Proteomes" id="UP001642360"/>
    </source>
</evidence>
<dbReference type="Proteomes" id="UP001642360">
    <property type="component" value="Unassembled WGS sequence"/>
</dbReference>
<reference evidence="3 4" key="1">
    <citation type="submission" date="2024-02" db="EMBL/GenBank/DDBJ databases">
        <authorList>
            <person name="Vignale AGUSTIN F."/>
            <person name="Sosa J E."/>
            <person name="Modenutti C."/>
        </authorList>
    </citation>
    <scope>NUCLEOTIDE SEQUENCE [LARGE SCALE GENOMIC DNA]</scope>
</reference>
<keyword evidence="4" id="KW-1185">Reference proteome</keyword>
<keyword evidence="2" id="KW-0812">Transmembrane</keyword>
<evidence type="ECO:0000256" key="2">
    <source>
        <dbReference type="SAM" id="Phobius"/>
    </source>
</evidence>
<feature type="transmembrane region" description="Helical" evidence="2">
    <location>
        <begin position="48"/>
        <end position="66"/>
    </location>
</feature>
<comment type="caution">
    <text evidence="3">The sequence shown here is derived from an EMBL/GenBank/DDBJ whole genome shotgun (WGS) entry which is preliminary data.</text>
</comment>
<sequence>DSSSSQRLHTTEASTSSRRLVVAASSSSKASSPRDTLLEMIKMKAGNFWFFLLCLCVVSFTAISVGPPTCPADIGSECGVGTGEWKGEFFSGIPKIKYEVKAILENENMRCMLDKLLHRHSMFFI</sequence>